<evidence type="ECO:0000313" key="2">
    <source>
        <dbReference type="EMBL" id="WRL66116.1"/>
    </source>
</evidence>
<keyword evidence="3" id="KW-1185">Reference proteome</keyword>
<gene>
    <name evidence="2" type="ORF">U6N30_11695</name>
</gene>
<protein>
    <submittedName>
        <fullName evidence="2">LPXTG cell wall anchor domain-containing protein</fullName>
    </submittedName>
</protein>
<reference evidence="2 3" key="1">
    <citation type="submission" date="2023-12" db="EMBL/GenBank/DDBJ databases">
        <title>Blastococcus brunescens sp. nov., an actonobacterium isolated from sandstone collected in sahara desert.</title>
        <authorList>
            <person name="Gtari M."/>
            <person name="Ghodhbane F."/>
        </authorList>
    </citation>
    <scope>NUCLEOTIDE SEQUENCE [LARGE SCALE GENOMIC DNA]</scope>
    <source>
        <strain evidence="2 3">BMG 8361</strain>
    </source>
</reference>
<feature type="transmembrane region" description="Helical" evidence="1">
    <location>
        <begin position="98"/>
        <end position="117"/>
    </location>
</feature>
<keyword evidence="1" id="KW-0812">Transmembrane</keyword>
<feature type="transmembrane region" description="Helical" evidence="1">
    <location>
        <begin position="71"/>
        <end position="91"/>
    </location>
</feature>
<dbReference type="Proteomes" id="UP001324287">
    <property type="component" value="Chromosome"/>
</dbReference>
<keyword evidence="1" id="KW-0472">Membrane</keyword>
<dbReference type="EMBL" id="CP141261">
    <property type="protein sequence ID" value="WRL66116.1"/>
    <property type="molecule type" value="Genomic_DNA"/>
</dbReference>
<dbReference type="NCBIfam" id="TIGR01167">
    <property type="entry name" value="LPXTG_anchor"/>
    <property type="match status" value="1"/>
</dbReference>
<feature type="transmembrane region" description="Helical" evidence="1">
    <location>
        <begin position="21"/>
        <end position="42"/>
    </location>
</feature>
<dbReference type="RefSeq" id="WP_324277433.1">
    <property type="nucleotide sequence ID" value="NZ_CP141261.1"/>
</dbReference>
<name>A0ABZ1B5P5_9ACTN</name>
<sequence>MPAASGYWRGRSELRADLRSSAGVVLALALAGVPAGLLWWWLGPRADFRVTADGPVPTGTVSPELLVADDAVLALILAGVGLLAGSAAWMLRRRRGVATVLALALGGLLTGVVAWQLGELLGAGPTEAQLGDVGAVVTTSLTLGSPPALALAPFTALVAYVAAVLYAPDDGLGRTDPEVTTSEAAGSAVS</sequence>
<keyword evidence="1" id="KW-1133">Transmembrane helix</keyword>
<feature type="transmembrane region" description="Helical" evidence="1">
    <location>
        <begin position="148"/>
        <end position="167"/>
    </location>
</feature>
<accession>A0ABZ1B5P5</accession>
<organism evidence="2 3">
    <name type="scientific">Blastococcus brunescens</name>
    <dbReference type="NCBI Taxonomy" id="1564165"/>
    <lineage>
        <taxon>Bacteria</taxon>
        <taxon>Bacillati</taxon>
        <taxon>Actinomycetota</taxon>
        <taxon>Actinomycetes</taxon>
        <taxon>Geodermatophilales</taxon>
        <taxon>Geodermatophilaceae</taxon>
        <taxon>Blastococcus</taxon>
    </lineage>
</organism>
<evidence type="ECO:0000256" key="1">
    <source>
        <dbReference type="SAM" id="Phobius"/>
    </source>
</evidence>
<proteinExistence type="predicted"/>
<evidence type="ECO:0000313" key="3">
    <source>
        <dbReference type="Proteomes" id="UP001324287"/>
    </source>
</evidence>